<evidence type="ECO:0000256" key="2">
    <source>
        <dbReference type="ARBA" id="ARBA00022448"/>
    </source>
</evidence>
<organism evidence="8 9">
    <name type="scientific">Lutibacter oricola</name>
    <dbReference type="NCBI Taxonomy" id="762486"/>
    <lineage>
        <taxon>Bacteria</taxon>
        <taxon>Pseudomonadati</taxon>
        <taxon>Bacteroidota</taxon>
        <taxon>Flavobacteriia</taxon>
        <taxon>Flavobacteriales</taxon>
        <taxon>Flavobacteriaceae</taxon>
        <taxon>Lutibacter</taxon>
    </lineage>
</organism>
<dbReference type="EMBL" id="FNNJ01000014">
    <property type="protein sequence ID" value="SDY01822.1"/>
    <property type="molecule type" value="Genomic_DNA"/>
</dbReference>
<keyword evidence="6" id="KW-0998">Cell outer membrane</keyword>
<name>A0A1H3GEP1_9FLAO</name>
<dbReference type="InterPro" id="IPR012910">
    <property type="entry name" value="Plug_dom"/>
</dbReference>
<dbReference type="STRING" id="762486.SAMN05444411_11412"/>
<reference evidence="8 9" key="1">
    <citation type="submission" date="2016-10" db="EMBL/GenBank/DDBJ databases">
        <authorList>
            <person name="de Groot N.N."/>
        </authorList>
    </citation>
    <scope>NUCLEOTIDE SEQUENCE [LARGE SCALE GENOMIC DNA]</scope>
    <source>
        <strain evidence="8 9">DSM 24956</strain>
    </source>
</reference>
<comment type="subcellular location">
    <subcellularLocation>
        <location evidence="1">Cell outer membrane</location>
        <topology evidence="1">Multi-pass membrane protein</topology>
    </subcellularLocation>
</comment>
<gene>
    <name evidence="8" type="ORF">SAMN05444411_11412</name>
</gene>
<keyword evidence="9" id="KW-1185">Reference proteome</keyword>
<dbReference type="InterPro" id="IPR037066">
    <property type="entry name" value="Plug_dom_sf"/>
</dbReference>
<keyword evidence="5" id="KW-0472">Membrane</keyword>
<accession>A0A1H3GEP1</accession>
<dbReference type="Gene3D" id="2.170.130.10">
    <property type="entry name" value="TonB-dependent receptor, plug domain"/>
    <property type="match status" value="1"/>
</dbReference>
<keyword evidence="8" id="KW-0675">Receptor</keyword>
<dbReference type="AlphaFoldDB" id="A0A1H3GEP1"/>
<evidence type="ECO:0000256" key="5">
    <source>
        <dbReference type="ARBA" id="ARBA00023136"/>
    </source>
</evidence>
<dbReference type="Gene3D" id="2.40.170.20">
    <property type="entry name" value="TonB-dependent receptor, beta-barrel domain"/>
    <property type="match status" value="1"/>
</dbReference>
<dbReference type="GO" id="GO:0044718">
    <property type="term" value="P:siderophore transmembrane transport"/>
    <property type="evidence" value="ECO:0007669"/>
    <property type="project" value="TreeGrafter"/>
</dbReference>
<evidence type="ECO:0000256" key="4">
    <source>
        <dbReference type="ARBA" id="ARBA00022692"/>
    </source>
</evidence>
<sequence length="803" mass="89956">MKKQLFIFLIIVLQTVIVFSQSTGVVKGKVIDAQTREPISFAAIIIEGTTIGVTSNELGVFTIQKVPLGYVKLQASLVGYNTITTSDYLVTNEKSPYVLIELSQSNEILDEVVIQSKLFKKSVENPLSVQTLGIAEIEKNPGGNRDVLKVLQSLPGVASNPGFRNDIIIRGGSPSENKFYLDGIEVPVINHFQTQGSSGGPVGIMNADLIRKVDFYTSAFSANRGNALSSIIEFTQKDGNPNKLDTRATLGTSDAGVTLNGPIGSNTTFTASMRQSYLQFLFKLIKLPFLPTYNDFQFKVKHQISATDEISIIGLGAIDNFKLNEDVNDDVTDEDTFKRNKYILSNIPVQEQWNYTVGLVYKHYSEKSTQQYVLSRNKWSNEAQKYFNNTGALTDLLLNYSSKEIENKFRFENTSTLKNNYKLNVGIGFETAKYINNTFQQIANSNGVSIVDFSSKLNMLKYNVFGQVSKKYLNSKLGISAGFRFDGVDYNNEMENLFNQFSPRISLTYKLNNKLNFNASTGIYNQLPSYTILGYRNLANELVNKNNELKYITATHYVSGLELSPNSTSKISFEGFYKAYKNYPFSVRDQISLANLGADFGVVGNEEVTSTSKGRAYGVELLAQKKSYNGLYGILSYTFVKSEFQNAANKYIASSWDNKHLLTVTAGKKLNKNWEIGGKFRLVGGQPYTPYDLDASSTIVNYDVSNSGILDYSNLNTERYNTYHQLDFRVDKTWYWKKMSLNFYVDIQNVYASESQSQALLIPMVDANGNKIINSTDASKYNLEEIENNSGNVLPRFGFIVDF</sequence>
<evidence type="ECO:0000256" key="1">
    <source>
        <dbReference type="ARBA" id="ARBA00004571"/>
    </source>
</evidence>
<evidence type="ECO:0000256" key="6">
    <source>
        <dbReference type="ARBA" id="ARBA00023237"/>
    </source>
</evidence>
<dbReference type="Pfam" id="PF13715">
    <property type="entry name" value="CarbopepD_reg_2"/>
    <property type="match status" value="1"/>
</dbReference>
<dbReference type="OrthoDB" id="9804995at2"/>
<protein>
    <submittedName>
        <fullName evidence="8">Outer membrane receptor proteins, mostly Fe transport</fullName>
    </submittedName>
</protein>
<dbReference type="SUPFAM" id="SSF49464">
    <property type="entry name" value="Carboxypeptidase regulatory domain-like"/>
    <property type="match status" value="1"/>
</dbReference>
<proteinExistence type="predicted"/>
<keyword evidence="4" id="KW-0812">Transmembrane</keyword>
<evidence type="ECO:0000259" key="7">
    <source>
        <dbReference type="Pfam" id="PF07715"/>
    </source>
</evidence>
<dbReference type="Gene3D" id="2.60.40.1120">
    <property type="entry name" value="Carboxypeptidase-like, regulatory domain"/>
    <property type="match status" value="1"/>
</dbReference>
<dbReference type="Pfam" id="PF07715">
    <property type="entry name" value="Plug"/>
    <property type="match status" value="1"/>
</dbReference>
<feature type="domain" description="TonB-dependent receptor plug" evidence="7">
    <location>
        <begin position="124"/>
        <end position="225"/>
    </location>
</feature>
<dbReference type="RefSeq" id="WP_090126214.1">
    <property type="nucleotide sequence ID" value="NZ_FNNJ01000014.1"/>
</dbReference>
<dbReference type="PANTHER" id="PTHR30069">
    <property type="entry name" value="TONB-DEPENDENT OUTER MEMBRANE RECEPTOR"/>
    <property type="match status" value="1"/>
</dbReference>
<dbReference type="InterPro" id="IPR036942">
    <property type="entry name" value="Beta-barrel_TonB_sf"/>
</dbReference>
<evidence type="ECO:0000313" key="8">
    <source>
        <dbReference type="EMBL" id="SDY01822.1"/>
    </source>
</evidence>
<dbReference type="PANTHER" id="PTHR30069:SF57">
    <property type="entry name" value="TONB-DEPENDENT RECEPTOR"/>
    <property type="match status" value="1"/>
</dbReference>
<dbReference type="InterPro" id="IPR008969">
    <property type="entry name" value="CarboxyPept-like_regulatory"/>
</dbReference>
<dbReference type="SUPFAM" id="SSF56935">
    <property type="entry name" value="Porins"/>
    <property type="match status" value="1"/>
</dbReference>
<dbReference type="GO" id="GO:0015344">
    <property type="term" value="F:siderophore uptake transmembrane transporter activity"/>
    <property type="evidence" value="ECO:0007669"/>
    <property type="project" value="TreeGrafter"/>
</dbReference>
<dbReference type="InterPro" id="IPR039426">
    <property type="entry name" value="TonB-dep_rcpt-like"/>
</dbReference>
<evidence type="ECO:0000256" key="3">
    <source>
        <dbReference type="ARBA" id="ARBA00022452"/>
    </source>
</evidence>
<dbReference type="Proteomes" id="UP000199595">
    <property type="component" value="Unassembled WGS sequence"/>
</dbReference>
<dbReference type="GO" id="GO:0009279">
    <property type="term" value="C:cell outer membrane"/>
    <property type="evidence" value="ECO:0007669"/>
    <property type="project" value="UniProtKB-SubCell"/>
</dbReference>
<keyword evidence="2" id="KW-0813">Transport</keyword>
<evidence type="ECO:0000313" key="9">
    <source>
        <dbReference type="Proteomes" id="UP000199595"/>
    </source>
</evidence>
<keyword evidence="3" id="KW-1134">Transmembrane beta strand</keyword>